<dbReference type="RefSeq" id="WP_408166636.1">
    <property type="nucleotide sequence ID" value="NZ_JAQQFR010000003.1"/>
</dbReference>
<comment type="caution">
    <text evidence="8">The sequence shown here is derived from an EMBL/GenBank/DDBJ whole genome shotgun (WGS) entry which is preliminary data.</text>
</comment>
<dbReference type="InterPro" id="IPR048279">
    <property type="entry name" value="MdtK-like"/>
</dbReference>
<dbReference type="InterPro" id="IPR052031">
    <property type="entry name" value="Membrane_Transporter-Flippase"/>
</dbReference>
<feature type="transmembrane region" description="Helical" evidence="7">
    <location>
        <begin position="146"/>
        <end position="166"/>
    </location>
</feature>
<evidence type="ECO:0000256" key="3">
    <source>
        <dbReference type="ARBA" id="ARBA00022475"/>
    </source>
</evidence>
<keyword evidence="5 7" id="KW-1133">Transmembrane helix</keyword>
<dbReference type="CDD" id="cd13138">
    <property type="entry name" value="MATE_yoeA_like"/>
    <property type="match status" value="1"/>
</dbReference>
<evidence type="ECO:0000256" key="4">
    <source>
        <dbReference type="ARBA" id="ARBA00022692"/>
    </source>
</evidence>
<keyword evidence="4 7" id="KW-0812">Transmembrane</keyword>
<dbReference type="NCBIfam" id="TIGR00797">
    <property type="entry name" value="matE"/>
    <property type="match status" value="1"/>
</dbReference>
<protein>
    <submittedName>
        <fullName evidence="8">MATE family efflux transporter</fullName>
    </submittedName>
</protein>
<name>A0ABW8Z506_9BURK</name>
<dbReference type="Pfam" id="PF01554">
    <property type="entry name" value="MatE"/>
    <property type="match status" value="2"/>
</dbReference>
<dbReference type="PANTHER" id="PTHR43549:SF3">
    <property type="entry name" value="MULTIDRUG RESISTANCE PROTEIN YPNP-RELATED"/>
    <property type="match status" value="1"/>
</dbReference>
<evidence type="ECO:0000256" key="2">
    <source>
        <dbReference type="ARBA" id="ARBA00022448"/>
    </source>
</evidence>
<keyword evidence="3" id="KW-1003">Cell membrane</keyword>
<feature type="transmembrane region" description="Helical" evidence="7">
    <location>
        <begin position="339"/>
        <end position="359"/>
    </location>
</feature>
<comment type="subcellular location">
    <subcellularLocation>
        <location evidence="1">Cell inner membrane</location>
        <topology evidence="1">Multi-pass membrane protein</topology>
    </subcellularLocation>
</comment>
<dbReference type="Proteomes" id="UP001629214">
    <property type="component" value="Unassembled WGS sequence"/>
</dbReference>
<evidence type="ECO:0000313" key="8">
    <source>
        <dbReference type="EMBL" id="MFL9878016.1"/>
    </source>
</evidence>
<feature type="transmembrane region" description="Helical" evidence="7">
    <location>
        <begin position="69"/>
        <end position="92"/>
    </location>
</feature>
<feature type="transmembrane region" description="Helical" evidence="7">
    <location>
        <begin position="205"/>
        <end position="230"/>
    </location>
</feature>
<keyword evidence="2" id="KW-0813">Transport</keyword>
<keyword evidence="9" id="KW-1185">Reference proteome</keyword>
<feature type="transmembrane region" description="Helical" evidence="7">
    <location>
        <begin position="433"/>
        <end position="453"/>
    </location>
</feature>
<evidence type="ECO:0000256" key="5">
    <source>
        <dbReference type="ARBA" id="ARBA00022989"/>
    </source>
</evidence>
<feature type="transmembrane region" description="Helical" evidence="7">
    <location>
        <begin position="379"/>
        <end position="396"/>
    </location>
</feature>
<accession>A0ABW8Z506</accession>
<dbReference type="EMBL" id="JAQQFR010000003">
    <property type="protein sequence ID" value="MFL9878016.1"/>
    <property type="molecule type" value="Genomic_DNA"/>
</dbReference>
<keyword evidence="6 7" id="KW-0472">Membrane</keyword>
<organism evidence="8 9">
    <name type="scientific">Herbaspirillum rhizosphaerae</name>
    <dbReference type="NCBI Taxonomy" id="346179"/>
    <lineage>
        <taxon>Bacteria</taxon>
        <taxon>Pseudomonadati</taxon>
        <taxon>Pseudomonadota</taxon>
        <taxon>Betaproteobacteria</taxon>
        <taxon>Burkholderiales</taxon>
        <taxon>Oxalobacteraceae</taxon>
        <taxon>Herbaspirillum</taxon>
    </lineage>
</organism>
<dbReference type="InterPro" id="IPR002528">
    <property type="entry name" value="MATE_fam"/>
</dbReference>
<sequence>MSANPQQSPPNKSSRPDLVNGPIAKTLLMFALPVLGSNILQSLNASVNAIWVGHYLGEAALTATSNANIILFFLLGVVFGISMATTILVGQSIGGRDINRAKRVVGTGATFFATLSILVAAAGYIFTPHILAMMQTPADAAPYAIAYLRIIFIALPMMYFYNFMMMTLRGAGDSRTPFYFMLLSVGLDIALNPLLIFGLGPVPAMGIAGSALATLIAQSGSLLLMIAFLYRRKHFLALHSNELNYLKPDLTILRALVLKGLPMGLQMLVISSSALVMISLVNGYGSQVTAGYGVTSQLWTYVQMPALALGASVSSMAAQNIGAGRWDRVSRIAGIGVGYNFLLTGALVALLYLFDHAALGLFLPHEGEAMAVARHINNIVAWSFVLFGVTMVLFGVVRSTGAVMAPLVTLFIAIWLVRLPFAKWLIPTYGAEAIWWSFPLGSVVLIVLAMAYYRYGGWRKAHMLAAQPRGLAPDTGMATPAMTAVDEKPAS</sequence>
<feature type="transmembrane region" description="Helical" evidence="7">
    <location>
        <begin position="178"/>
        <end position="199"/>
    </location>
</feature>
<gene>
    <name evidence="8" type="ORF">PQR63_06490</name>
</gene>
<evidence type="ECO:0000313" key="9">
    <source>
        <dbReference type="Proteomes" id="UP001629214"/>
    </source>
</evidence>
<dbReference type="PANTHER" id="PTHR43549">
    <property type="entry name" value="MULTIDRUG RESISTANCE PROTEIN YPNP-RELATED"/>
    <property type="match status" value="1"/>
</dbReference>
<feature type="transmembrane region" description="Helical" evidence="7">
    <location>
        <begin position="403"/>
        <end position="421"/>
    </location>
</feature>
<evidence type="ECO:0000256" key="6">
    <source>
        <dbReference type="ARBA" id="ARBA00023136"/>
    </source>
</evidence>
<feature type="transmembrane region" description="Helical" evidence="7">
    <location>
        <begin position="298"/>
        <end position="318"/>
    </location>
</feature>
<proteinExistence type="predicted"/>
<reference evidence="8 9" key="1">
    <citation type="journal article" date="2024" name="Chem. Sci.">
        <title>Discovery of megapolipeptins by genome mining of a Burkholderiales bacteria collection.</title>
        <authorList>
            <person name="Paulo B.S."/>
            <person name="Recchia M.J.J."/>
            <person name="Lee S."/>
            <person name="Fergusson C.H."/>
            <person name="Romanowski S.B."/>
            <person name="Hernandez A."/>
            <person name="Krull N."/>
            <person name="Liu D.Y."/>
            <person name="Cavanagh H."/>
            <person name="Bos A."/>
            <person name="Gray C.A."/>
            <person name="Murphy B.T."/>
            <person name="Linington R.G."/>
            <person name="Eustaquio A.S."/>
        </authorList>
    </citation>
    <scope>NUCLEOTIDE SEQUENCE [LARGE SCALE GENOMIC DNA]</scope>
    <source>
        <strain evidence="8 9">RL21-008-BIB-B</strain>
    </source>
</reference>
<feature type="transmembrane region" description="Helical" evidence="7">
    <location>
        <begin position="251"/>
        <end position="278"/>
    </location>
</feature>
<evidence type="ECO:0000256" key="7">
    <source>
        <dbReference type="SAM" id="Phobius"/>
    </source>
</evidence>
<dbReference type="PIRSF" id="PIRSF006603">
    <property type="entry name" value="DinF"/>
    <property type="match status" value="1"/>
</dbReference>
<evidence type="ECO:0000256" key="1">
    <source>
        <dbReference type="ARBA" id="ARBA00004429"/>
    </source>
</evidence>
<feature type="transmembrane region" description="Helical" evidence="7">
    <location>
        <begin position="104"/>
        <end position="126"/>
    </location>
</feature>